<evidence type="ECO:0000313" key="2">
    <source>
        <dbReference type="Proteomes" id="UP000293142"/>
    </source>
</evidence>
<name>A0A4Q9DUP0_9BACL</name>
<keyword evidence="2" id="KW-1185">Reference proteome</keyword>
<sequence>MEVTANSCNEEYNVFIKMTPYELNAKQKQYYAELHTLQKELDLLLDELRAAANFGQTSGSASLSCAS</sequence>
<proteinExistence type="predicted"/>
<comment type="caution">
    <text evidence="1">The sequence shown here is derived from an EMBL/GenBank/DDBJ whole genome shotgun (WGS) entry which is preliminary data.</text>
</comment>
<organism evidence="1 2">
    <name type="scientific">Paenibacillus thalictri</name>
    <dbReference type="NCBI Taxonomy" id="2527873"/>
    <lineage>
        <taxon>Bacteria</taxon>
        <taxon>Bacillati</taxon>
        <taxon>Bacillota</taxon>
        <taxon>Bacilli</taxon>
        <taxon>Bacillales</taxon>
        <taxon>Paenibacillaceae</taxon>
        <taxon>Paenibacillus</taxon>
    </lineage>
</organism>
<accession>A0A4Q9DUP0</accession>
<protein>
    <submittedName>
        <fullName evidence="1">Uncharacterized protein</fullName>
    </submittedName>
</protein>
<gene>
    <name evidence="1" type="ORF">EYB31_10295</name>
</gene>
<evidence type="ECO:0000313" key="1">
    <source>
        <dbReference type="EMBL" id="TBL79965.1"/>
    </source>
</evidence>
<dbReference type="Proteomes" id="UP000293142">
    <property type="component" value="Unassembled WGS sequence"/>
</dbReference>
<dbReference type="RefSeq" id="WP_131013210.1">
    <property type="nucleotide sequence ID" value="NZ_SIRE01000006.1"/>
</dbReference>
<dbReference type="EMBL" id="SIRE01000006">
    <property type="protein sequence ID" value="TBL79965.1"/>
    <property type="molecule type" value="Genomic_DNA"/>
</dbReference>
<reference evidence="1 2" key="1">
    <citation type="submission" date="2019-02" db="EMBL/GenBank/DDBJ databases">
        <title>Paenibacillus sp. nov., isolated from surface-sterilized tissue of Thalictrum simplex L.</title>
        <authorList>
            <person name="Tuo L."/>
        </authorList>
    </citation>
    <scope>NUCLEOTIDE SEQUENCE [LARGE SCALE GENOMIC DNA]</scope>
    <source>
        <strain evidence="1 2">N2SHLJ1</strain>
    </source>
</reference>
<dbReference type="AlphaFoldDB" id="A0A4Q9DUP0"/>